<evidence type="ECO:0000313" key="3">
    <source>
        <dbReference type="Proteomes" id="UP000545876"/>
    </source>
</evidence>
<dbReference type="InterPro" id="IPR043993">
    <property type="entry name" value="T4SS_pilin"/>
</dbReference>
<gene>
    <name evidence="2" type="ORF">GX656_01195</name>
</gene>
<accession>A0A847D048</accession>
<proteinExistence type="predicted"/>
<comment type="caution">
    <text evidence="2">The sequence shown here is derived from an EMBL/GenBank/DDBJ whole genome shotgun (WGS) entry which is preliminary data.</text>
</comment>
<dbReference type="EMBL" id="JAAZBX010000002">
    <property type="protein sequence ID" value="NLD25242.1"/>
    <property type="molecule type" value="Genomic_DNA"/>
</dbReference>
<feature type="transmembrane region" description="Helical" evidence="1">
    <location>
        <begin position="66"/>
        <end position="86"/>
    </location>
</feature>
<evidence type="ECO:0000256" key="1">
    <source>
        <dbReference type="SAM" id="Phobius"/>
    </source>
</evidence>
<reference evidence="2 3" key="1">
    <citation type="journal article" date="2020" name="Biotechnol. Biofuels">
        <title>New insights from the biogas microbiome by comprehensive genome-resolved metagenomics of nearly 1600 species originating from multiple anaerobic digesters.</title>
        <authorList>
            <person name="Campanaro S."/>
            <person name="Treu L."/>
            <person name="Rodriguez-R L.M."/>
            <person name="Kovalovszki A."/>
            <person name="Ziels R.M."/>
            <person name="Maus I."/>
            <person name="Zhu X."/>
            <person name="Kougias P.G."/>
            <person name="Basile A."/>
            <person name="Luo G."/>
            <person name="Schluter A."/>
            <person name="Konstantinidis K.T."/>
            <person name="Angelidaki I."/>
        </authorList>
    </citation>
    <scope>NUCLEOTIDE SEQUENCE [LARGE SCALE GENOMIC DNA]</scope>
    <source>
        <strain evidence="2">AS06rmzACSIP_65</strain>
    </source>
</reference>
<name>A0A847D048_9BACT</name>
<dbReference type="Pfam" id="PF18895">
    <property type="entry name" value="T4SS_pilin"/>
    <property type="match status" value="1"/>
</dbReference>
<sequence length="90" mass="10174">MEWLSFVEKFNRVEFSSLQDFIANLFNVAMSFSVVIVVIALIIAGFKYMFSKGDGDKVKEATRSLIFALIGLVIVFLSPTIVKFVIDKFL</sequence>
<feature type="transmembrane region" description="Helical" evidence="1">
    <location>
        <begin position="21"/>
        <end position="46"/>
    </location>
</feature>
<keyword evidence="1" id="KW-0812">Transmembrane</keyword>
<keyword evidence="1" id="KW-1133">Transmembrane helix</keyword>
<protein>
    <submittedName>
        <fullName evidence="2">Uncharacterized protein</fullName>
    </submittedName>
</protein>
<evidence type="ECO:0000313" key="2">
    <source>
        <dbReference type="EMBL" id="NLD25242.1"/>
    </source>
</evidence>
<dbReference type="Proteomes" id="UP000545876">
    <property type="component" value="Unassembled WGS sequence"/>
</dbReference>
<dbReference type="AlphaFoldDB" id="A0A847D048"/>
<organism evidence="2 3">
    <name type="scientific">Candidatus Dojkabacteria bacterium</name>
    <dbReference type="NCBI Taxonomy" id="2099670"/>
    <lineage>
        <taxon>Bacteria</taxon>
        <taxon>Candidatus Dojkabacteria</taxon>
    </lineage>
</organism>
<keyword evidence="1" id="KW-0472">Membrane</keyword>
<dbReference type="NCBIfam" id="NF045849">
    <property type="entry name" value="ICE_MMCAP2_0565"/>
    <property type="match status" value="1"/>
</dbReference>